<feature type="binding site" description="in other chain" evidence="8">
    <location>
        <begin position="13"/>
        <end position="16"/>
    </location>
    <ligand>
        <name>IMP</name>
        <dbReference type="ChEBI" id="CHEBI:58053"/>
        <note>ligand shared between dimeric partners</note>
    </ligand>
</feature>
<evidence type="ECO:0000256" key="5">
    <source>
        <dbReference type="ARBA" id="ARBA00022755"/>
    </source>
</evidence>
<feature type="active site" description="Proton donor" evidence="8">
    <location>
        <position position="41"/>
    </location>
</feature>
<dbReference type="PANTHER" id="PTHR11846">
    <property type="entry name" value="ADENYLOSUCCINATE SYNTHETASE"/>
    <property type="match status" value="1"/>
</dbReference>
<evidence type="ECO:0000256" key="1">
    <source>
        <dbReference type="ARBA" id="ARBA00011738"/>
    </source>
</evidence>
<dbReference type="InterPro" id="IPR001114">
    <property type="entry name" value="Adenylosuccinate_synthetase"/>
</dbReference>
<sequence length="424" mass="45890">MSNTIIVGLQWGDEGKGKIVDYLTERSDVVARAQGGSNAGHTVINNDTKYILHLIPSGILWPDKICVIGNGVVIDPIGLLAEIDKLRGQGVNITPENLLISDRAHLTLPYHQSLDKARETRRGENAIGTTGRGIGPTYADKIERQGLRITDLRDTSKLAAEIEWRAALHNQELEVAGYEKVNVAEVVEKITAAAIRLQPHITNTVVYLNHALDNGMKILFEGAQGSYLDIDHGTYPFVTSSNTTAGGACTGSGVSPRKIDCVVGVAKAYTTRVGGGPFITESQEISDMLHGMGREYGATTGRERRCGWLDLVLIHHAVMINGCDQLAITNLDGLDTLPTIRICTAYELDGQIINHPPSTIAEIERCKPIYEEHEGWLEDLSGKTDYADLPDKAKAYLARLGELAGAPVTLLGIGPSRDQTLVVS</sequence>
<keyword evidence="12" id="KW-1185">Reference proteome</keyword>
<dbReference type="PROSITE" id="PS00513">
    <property type="entry name" value="ADENYLOSUCCIN_SYN_2"/>
    <property type="match status" value="1"/>
</dbReference>
<dbReference type="GO" id="GO:0005737">
    <property type="term" value="C:cytoplasm"/>
    <property type="evidence" value="ECO:0007669"/>
    <property type="project" value="UniProtKB-SubCell"/>
</dbReference>
<keyword evidence="2 8" id="KW-0436">Ligase</keyword>
<comment type="subcellular location">
    <subcellularLocation>
        <location evidence="8">Cytoplasm</location>
    </subcellularLocation>
</comment>
<dbReference type="PROSITE" id="PS01266">
    <property type="entry name" value="ADENYLOSUCCIN_SYN_1"/>
    <property type="match status" value="1"/>
</dbReference>
<organism evidence="11 12">
    <name type="scientific">Phragmitibacter flavus</name>
    <dbReference type="NCBI Taxonomy" id="2576071"/>
    <lineage>
        <taxon>Bacteria</taxon>
        <taxon>Pseudomonadati</taxon>
        <taxon>Verrucomicrobiota</taxon>
        <taxon>Verrucomicrobiia</taxon>
        <taxon>Verrucomicrobiales</taxon>
        <taxon>Verrucomicrobiaceae</taxon>
        <taxon>Phragmitibacter</taxon>
    </lineage>
</organism>
<comment type="cofactor">
    <cofactor evidence="8">
        <name>Mg(2+)</name>
        <dbReference type="ChEBI" id="CHEBI:18420"/>
    </cofactor>
    <text evidence="8">Binds 1 Mg(2+) ion per subunit.</text>
</comment>
<dbReference type="EC" id="6.3.4.4" evidence="8 10"/>
<dbReference type="InterPro" id="IPR033128">
    <property type="entry name" value="Adenylosuccin_syn_Lys_AS"/>
</dbReference>
<evidence type="ECO:0000313" key="11">
    <source>
        <dbReference type="EMBL" id="TLD68741.1"/>
    </source>
</evidence>
<dbReference type="NCBIfam" id="NF002223">
    <property type="entry name" value="PRK01117.1"/>
    <property type="match status" value="1"/>
</dbReference>
<accession>A0A5R8K8X3</accession>
<keyword evidence="4 8" id="KW-0547">Nucleotide-binding</keyword>
<keyword evidence="8" id="KW-0963">Cytoplasm</keyword>
<keyword evidence="3 8" id="KW-0479">Metal-binding</keyword>
<dbReference type="FunFam" id="1.10.300.10:FF:000001">
    <property type="entry name" value="Adenylosuccinate synthetase"/>
    <property type="match status" value="1"/>
</dbReference>
<feature type="binding site" evidence="8">
    <location>
        <begin position="40"/>
        <end position="42"/>
    </location>
    <ligand>
        <name>GTP</name>
        <dbReference type="ChEBI" id="CHEBI:37565"/>
    </ligand>
</feature>
<dbReference type="PANTHER" id="PTHR11846:SF0">
    <property type="entry name" value="ADENYLOSUCCINATE SYNTHETASE"/>
    <property type="match status" value="1"/>
</dbReference>
<dbReference type="InterPro" id="IPR042110">
    <property type="entry name" value="Adenylosuccinate_synth_dom2"/>
</dbReference>
<evidence type="ECO:0000256" key="6">
    <source>
        <dbReference type="ARBA" id="ARBA00022842"/>
    </source>
</evidence>
<dbReference type="NCBIfam" id="TIGR00184">
    <property type="entry name" value="purA"/>
    <property type="match status" value="1"/>
</dbReference>
<dbReference type="Pfam" id="PF00709">
    <property type="entry name" value="Adenylsucc_synt"/>
    <property type="match status" value="1"/>
</dbReference>
<feature type="binding site" evidence="8">
    <location>
        <position position="304"/>
    </location>
    <ligand>
        <name>GTP</name>
        <dbReference type="ChEBI" id="CHEBI:37565"/>
    </ligand>
</feature>
<evidence type="ECO:0000256" key="7">
    <source>
        <dbReference type="ARBA" id="ARBA00023134"/>
    </source>
</evidence>
<comment type="similarity">
    <text evidence="8 10">Belongs to the adenylosuccinate synthetase family.</text>
</comment>
<feature type="binding site" evidence="8">
    <location>
        <begin position="330"/>
        <end position="332"/>
    </location>
    <ligand>
        <name>GTP</name>
        <dbReference type="ChEBI" id="CHEBI:37565"/>
    </ligand>
</feature>
<comment type="caution">
    <text evidence="11">The sequence shown here is derived from an EMBL/GenBank/DDBJ whole genome shotgun (WGS) entry which is preliminary data.</text>
</comment>
<dbReference type="AlphaFoldDB" id="A0A5R8K8X3"/>
<dbReference type="GO" id="GO:0046040">
    <property type="term" value="P:IMP metabolic process"/>
    <property type="evidence" value="ECO:0007669"/>
    <property type="project" value="TreeGrafter"/>
</dbReference>
<evidence type="ECO:0000256" key="4">
    <source>
        <dbReference type="ARBA" id="ARBA00022741"/>
    </source>
</evidence>
<proteinExistence type="inferred from homology"/>
<feature type="binding site" evidence="8">
    <location>
        <begin position="412"/>
        <end position="414"/>
    </location>
    <ligand>
        <name>GTP</name>
        <dbReference type="ChEBI" id="CHEBI:37565"/>
    </ligand>
</feature>
<dbReference type="Proteomes" id="UP000306196">
    <property type="component" value="Unassembled WGS sequence"/>
</dbReference>
<dbReference type="Gene3D" id="1.10.300.10">
    <property type="entry name" value="Adenylosuccinate Synthetase, subunit A, domain 2"/>
    <property type="match status" value="1"/>
</dbReference>
<feature type="binding site" description="in other chain" evidence="8">
    <location>
        <begin position="38"/>
        <end position="41"/>
    </location>
    <ligand>
        <name>IMP</name>
        <dbReference type="ChEBI" id="CHEBI:58053"/>
        <note>ligand shared between dimeric partners</note>
    </ligand>
</feature>
<dbReference type="CDD" id="cd03108">
    <property type="entry name" value="AdSS"/>
    <property type="match status" value="1"/>
</dbReference>
<dbReference type="SMART" id="SM00788">
    <property type="entry name" value="Adenylsucc_synt"/>
    <property type="match status" value="1"/>
</dbReference>
<evidence type="ECO:0000256" key="9">
    <source>
        <dbReference type="PROSITE-ProRule" id="PRU10134"/>
    </source>
</evidence>
<feature type="binding site" description="in other chain" evidence="8">
    <location>
        <position position="239"/>
    </location>
    <ligand>
        <name>IMP</name>
        <dbReference type="ChEBI" id="CHEBI:58053"/>
        <note>ligand shared between dimeric partners</note>
    </ligand>
</feature>
<dbReference type="FunFam" id="3.90.170.10:FF:000001">
    <property type="entry name" value="Adenylosuccinate synthetase"/>
    <property type="match status" value="1"/>
</dbReference>
<evidence type="ECO:0000256" key="2">
    <source>
        <dbReference type="ARBA" id="ARBA00022598"/>
    </source>
</evidence>
<feature type="active site" description="Proton acceptor" evidence="8">
    <location>
        <position position="13"/>
    </location>
</feature>
<keyword evidence="6 8" id="KW-0460">Magnesium</keyword>
<dbReference type="GO" id="GO:0005525">
    <property type="term" value="F:GTP binding"/>
    <property type="evidence" value="ECO:0007669"/>
    <property type="project" value="UniProtKB-UniRule"/>
</dbReference>
<dbReference type="HAMAP" id="MF_00011">
    <property type="entry name" value="Adenylosucc_synth"/>
    <property type="match status" value="1"/>
</dbReference>
<dbReference type="SUPFAM" id="SSF52540">
    <property type="entry name" value="P-loop containing nucleoside triphosphate hydrolases"/>
    <property type="match status" value="1"/>
</dbReference>
<dbReference type="Gene3D" id="3.90.170.10">
    <property type="entry name" value="Adenylosuccinate Synthetase, subunit A, domain 3"/>
    <property type="match status" value="1"/>
</dbReference>
<dbReference type="InterPro" id="IPR042109">
    <property type="entry name" value="Adenylosuccinate_synth_dom1"/>
</dbReference>
<dbReference type="InterPro" id="IPR042111">
    <property type="entry name" value="Adenylosuccinate_synth_dom3"/>
</dbReference>
<feature type="binding site" evidence="8">
    <location>
        <position position="40"/>
    </location>
    <ligand>
        <name>Mg(2+)</name>
        <dbReference type="ChEBI" id="CHEBI:18420"/>
    </ligand>
</feature>
<comment type="function">
    <text evidence="8">Plays an important role in the de novo pathway of purine nucleotide biosynthesis. Catalyzes the first committed step in the biosynthesis of AMP from IMP.</text>
</comment>
<dbReference type="InterPro" id="IPR027417">
    <property type="entry name" value="P-loop_NTPase"/>
</dbReference>
<name>A0A5R8K8X3_9BACT</name>
<feature type="binding site" evidence="8">
    <location>
        <begin position="298"/>
        <end position="304"/>
    </location>
    <ligand>
        <name>substrate</name>
    </ligand>
</feature>
<dbReference type="UniPathway" id="UPA00075">
    <property type="reaction ID" value="UER00335"/>
</dbReference>
<comment type="subunit">
    <text evidence="1 8">Homodimer.</text>
</comment>
<evidence type="ECO:0000313" key="12">
    <source>
        <dbReference type="Proteomes" id="UP000306196"/>
    </source>
</evidence>
<feature type="binding site" evidence="8">
    <location>
        <begin position="12"/>
        <end position="18"/>
    </location>
    <ligand>
        <name>GTP</name>
        <dbReference type="ChEBI" id="CHEBI:37565"/>
    </ligand>
</feature>
<keyword evidence="5 8" id="KW-0658">Purine biosynthesis</keyword>
<comment type="pathway">
    <text evidence="8 10">Purine metabolism; AMP biosynthesis via de novo pathway; AMP from IMP: step 1/2.</text>
</comment>
<reference evidence="11 12" key="1">
    <citation type="submission" date="2019-05" db="EMBL/GenBank/DDBJ databases">
        <title>Verrucobacter flavum gen. nov., sp. nov. a new member of the family Verrucomicrobiaceae.</title>
        <authorList>
            <person name="Szuroczki S."/>
            <person name="Abbaszade G."/>
            <person name="Szabo A."/>
            <person name="Felfoldi T."/>
            <person name="Schumann P."/>
            <person name="Boka K."/>
            <person name="Keki Z."/>
            <person name="Toumi M."/>
            <person name="Toth E."/>
        </authorList>
    </citation>
    <scope>NUCLEOTIDE SEQUENCE [LARGE SCALE GENOMIC DNA]</scope>
    <source>
        <strain evidence="11 12">MG-N-17</strain>
    </source>
</reference>
<feature type="binding site" evidence="8">
    <location>
        <position position="13"/>
    </location>
    <ligand>
        <name>Mg(2+)</name>
        <dbReference type="ChEBI" id="CHEBI:18420"/>
    </ligand>
</feature>
<feature type="binding site" description="in other chain" evidence="8">
    <location>
        <position position="224"/>
    </location>
    <ligand>
        <name>IMP</name>
        <dbReference type="ChEBI" id="CHEBI:58053"/>
        <note>ligand shared between dimeric partners</note>
    </ligand>
</feature>
<evidence type="ECO:0000256" key="10">
    <source>
        <dbReference type="RuleBase" id="RU000520"/>
    </source>
</evidence>
<evidence type="ECO:0000256" key="8">
    <source>
        <dbReference type="HAMAP-Rule" id="MF_00011"/>
    </source>
</evidence>
<comment type="catalytic activity">
    <reaction evidence="8 10">
        <text>IMP + L-aspartate + GTP = N(6)-(1,2-dicarboxyethyl)-AMP + GDP + phosphate + 2 H(+)</text>
        <dbReference type="Rhea" id="RHEA:15753"/>
        <dbReference type="ChEBI" id="CHEBI:15378"/>
        <dbReference type="ChEBI" id="CHEBI:29991"/>
        <dbReference type="ChEBI" id="CHEBI:37565"/>
        <dbReference type="ChEBI" id="CHEBI:43474"/>
        <dbReference type="ChEBI" id="CHEBI:57567"/>
        <dbReference type="ChEBI" id="CHEBI:58053"/>
        <dbReference type="ChEBI" id="CHEBI:58189"/>
        <dbReference type="EC" id="6.3.4.4"/>
    </reaction>
</comment>
<dbReference type="GO" id="GO:0004019">
    <property type="term" value="F:adenylosuccinate synthase activity"/>
    <property type="evidence" value="ECO:0007669"/>
    <property type="project" value="UniProtKB-UniRule"/>
</dbReference>
<feature type="binding site" description="in other chain" evidence="8">
    <location>
        <position position="302"/>
    </location>
    <ligand>
        <name>IMP</name>
        <dbReference type="ChEBI" id="CHEBI:58053"/>
        <note>ligand shared between dimeric partners</note>
    </ligand>
</feature>
<feature type="binding site" description="in other chain" evidence="8">
    <location>
        <position position="130"/>
    </location>
    <ligand>
        <name>IMP</name>
        <dbReference type="ChEBI" id="CHEBI:58053"/>
        <note>ligand shared between dimeric partners</note>
    </ligand>
</feature>
<keyword evidence="7 8" id="KW-0342">GTP-binding</keyword>
<dbReference type="RefSeq" id="WP_138088352.1">
    <property type="nucleotide sequence ID" value="NZ_VAUV01000020.1"/>
</dbReference>
<protein>
    <recommendedName>
        <fullName evidence="8 10">Adenylosuccinate synthetase</fullName>
        <shortName evidence="8">AMPSase</shortName>
        <shortName evidence="8">AdSS</shortName>
        <ecNumber evidence="8 10">6.3.4.4</ecNumber>
    </recommendedName>
    <alternativeName>
        <fullName evidence="8">IMP--aspartate ligase</fullName>
    </alternativeName>
</protein>
<gene>
    <name evidence="8" type="primary">purA</name>
    <name evidence="11" type="ORF">FEM03_21410</name>
</gene>
<evidence type="ECO:0000256" key="3">
    <source>
        <dbReference type="ARBA" id="ARBA00022723"/>
    </source>
</evidence>
<dbReference type="OrthoDB" id="9807553at2"/>
<feature type="binding site" evidence="8">
    <location>
        <position position="144"/>
    </location>
    <ligand>
        <name>IMP</name>
        <dbReference type="ChEBI" id="CHEBI:58053"/>
        <note>ligand shared between dimeric partners</note>
    </ligand>
</feature>
<dbReference type="GO" id="GO:0044208">
    <property type="term" value="P:'de novo' AMP biosynthetic process"/>
    <property type="evidence" value="ECO:0007669"/>
    <property type="project" value="UniProtKB-UniRule"/>
</dbReference>
<dbReference type="GO" id="GO:0000287">
    <property type="term" value="F:magnesium ion binding"/>
    <property type="evidence" value="ECO:0007669"/>
    <property type="project" value="UniProtKB-UniRule"/>
</dbReference>
<feature type="active site" evidence="9">
    <location>
        <position position="141"/>
    </location>
</feature>
<dbReference type="InterPro" id="IPR018220">
    <property type="entry name" value="Adenylosuccin_syn_GTP-bd"/>
</dbReference>
<dbReference type="Gene3D" id="3.40.440.10">
    <property type="entry name" value="Adenylosuccinate Synthetase, subunit A, domain 1"/>
    <property type="match status" value="1"/>
</dbReference>
<dbReference type="EMBL" id="VAUV01000020">
    <property type="protein sequence ID" value="TLD68741.1"/>
    <property type="molecule type" value="Genomic_DNA"/>
</dbReference>